<feature type="region of interest" description="Disordered" evidence="1">
    <location>
        <begin position="415"/>
        <end position="441"/>
    </location>
</feature>
<name>A0A8H6XHW3_9AGAR</name>
<evidence type="ECO:0000259" key="2">
    <source>
        <dbReference type="PROSITE" id="PS51159"/>
    </source>
</evidence>
<dbReference type="PROSITE" id="PS51159">
    <property type="entry name" value="CBM21"/>
    <property type="match status" value="1"/>
</dbReference>
<evidence type="ECO:0000256" key="1">
    <source>
        <dbReference type="SAM" id="MobiDB-lite"/>
    </source>
</evidence>
<feature type="compositionally biased region" description="Low complexity" evidence="1">
    <location>
        <begin position="145"/>
        <end position="159"/>
    </location>
</feature>
<dbReference type="Proteomes" id="UP000623467">
    <property type="component" value="Unassembled WGS sequence"/>
</dbReference>
<sequence length="739" mass="78248">MTFTTYRPTRSSLVFAFFWWFPGLSTFAGPRLALFTGAFAENYNQGRTTMPYSPPGVVAPSLPTPAPSTNAHTRPPPRPGHRRSYTFAADDPRAGPGAFSSLGALPRRTHSHSHAGTPTTPRKFHFGGGDVDDSSSSSDEKEAQLHPLHPSHQPYPHQSQHQRHGAQDDDDYGPPPPLRLRPQAQAPTFRLTPMTGHRASPPRSPQRSPRGSPNSSFTNVPSALSVNTLHVPVPFPRSASSSLSPLSPVPATGTYPTRPPGPSRTASTPIILSNGKPLKSSLKSSKSAPHVPSPGASGLPGSLQGPSGFHLRAQSAPSSPSLGAGAGVAGNWNGSEPSPPMTPKAVHFPAPDAGLEDIRLFKRSARPASVSFPLSLEEETETETETDRDAPRIAIWGGAGERGAGGEWVGDKTSGFPFPKVAPGRSPLRSQTNEKDEKKWRARGDMVRVERVRIEDSTASSTSNAQRSTSPTPELTLHGTLLVRNAAFEKHLFVRFTLDGWATTSEVGARYLDTVNVAGQGEEAGPGWDRFGFSIRLTDYAHSSGATPGHRIAGSLRGIGGSGGNGLGKGLEGRTLVLVARFFAPWVKEGGVGPYVWCDTLPPTAQTPATQAGAGTSPSGRPWIGQGGGGPGEWWDNNGGKNYDVGFRCVDVEEPAPSPPPVPAQVPAPQQNVIPFPTSSTNDTDAPPSQPEAPASPLPTSTPTHPAGAPPAPAENKPIPRRRRRAPRTRRHSLRSWGG</sequence>
<reference evidence="3" key="1">
    <citation type="submission" date="2020-05" db="EMBL/GenBank/DDBJ databases">
        <title>Mycena genomes resolve the evolution of fungal bioluminescence.</title>
        <authorList>
            <person name="Tsai I.J."/>
        </authorList>
    </citation>
    <scope>NUCLEOTIDE SEQUENCE</scope>
    <source>
        <strain evidence="3">160909Yilan</strain>
    </source>
</reference>
<evidence type="ECO:0000313" key="3">
    <source>
        <dbReference type="EMBL" id="KAF7340949.1"/>
    </source>
</evidence>
<feature type="compositionally biased region" description="Pro residues" evidence="1">
    <location>
        <begin position="656"/>
        <end position="666"/>
    </location>
</feature>
<dbReference type="GO" id="GO:0005979">
    <property type="term" value="P:regulation of glycogen biosynthetic process"/>
    <property type="evidence" value="ECO:0007669"/>
    <property type="project" value="TreeGrafter"/>
</dbReference>
<organism evidence="3 4">
    <name type="scientific">Mycena sanguinolenta</name>
    <dbReference type="NCBI Taxonomy" id="230812"/>
    <lineage>
        <taxon>Eukaryota</taxon>
        <taxon>Fungi</taxon>
        <taxon>Dikarya</taxon>
        <taxon>Basidiomycota</taxon>
        <taxon>Agaricomycotina</taxon>
        <taxon>Agaricomycetes</taxon>
        <taxon>Agaricomycetidae</taxon>
        <taxon>Agaricales</taxon>
        <taxon>Marasmiineae</taxon>
        <taxon>Mycenaceae</taxon>
        <taxon>Mycena</taxon>
    </lineage>
</organism>
<dbReference type="GO" id="GO:0000164">
    <property type="term" value="C:protein phosphatase type 1 complex"/>
    <property type="evidence" value="ECO:0007669"/>
    <property type="project" value="TreeGrafter"/>
</dbReference>
<dbReference type="InterPro" id="IPR050782">
    <property type="entry name" value="PP1_regulatory_subunit_3"/>
</dbReference>
<feature type="compositionally biased region" description="Polar residues" evidence="1">
    <location>
        <begin position="457"/>
        <end position="473"/>
    </location>
</feature>
<dbReference type="OrthoDB" id="1881at2759"/>
<gene>
    <name evidence="3" type="ORF">MSAN_02080200</name>
</gene>
<keyword evidence="4" id="KW-1185">Reference proteome</keyword>
<dbReference type="PANTHER" id="PTHR12307">
    <property type="entry name" value="PROTEIN PHOSPHATASE 1 REGULATORY SUBUNIT"/>
    <property type="match status" value="1"/>
</dbReference>
<dbReference type="PANTHER" id="PTHR12307:SF36">
    <property type="entry name" value="GLYCOGEN-BINDING SUBUNIT 76A"/>
    <property type="match status" value="1"/>
</dbReference>
<dbReference type="InterPro" id="IPR005036">
    <property type="entry name" value="CBM21_dom"/>
</dbReference>
<protein>
    <submittedName>
        <fullName evidence="3">CBM21 domain-containing protein</fullName>
    </submittedName>
</protein>
<proteinExistence type="predicted"/>
<dbReference type="GO" id="GO:2001069">
    <property type="term" value="F:glycogen binding"/>
    <property type="evidence" value="ECO:0007669"/>
    <property type="project" value="TreeGrafter"/>
</dbReference>
<feature type="compositionally biased region" description="Low complexity" evidence="1">
    <location>
        <begin position="237"/>
        <end position="251"/>
    </location>
</feature>
<comment type="caution">
    <text evidence="3">The sequence shown here is derived from an EMBL/GenBank/DDBJ whole genome shotgun (WGS) entry which is preliminary data.</text>
</comment>
<feature type="region of interest" description="Disordered" evidence="1">
    <location>
        <begin position="651"/>
        <end position="739"/>
    </location>
</feature>
<accession>A0A8H6XHW3</accession>
<feature type="domain" description="CBM21" evidence="2">
    <location>
        <begin position="457"/>
        <end position="646"/>
    </location>
</feature>
<feature type="compositionally biased region" description="Basic residues" evidence="1">
    <location>
        <begin position="719"/>
        <end position="739"/>
    </location>
</feature>
<dbReference type="Gene3D" id="2.60.40.2440">
    <property type="entry name" value="Carbohydrate binding type-21 domain"/>
    <property type="match status" value="1"/>
</dbReference>
<feature type="region of interest" description="Disordered" evidence="1">
    <location>
        <begin position="454"/>
        <end position="474"/>
    </location>
</feature>
<feature type="region of interest" description="Disordered" evidence="1">
    <location>
        <begin position="51"/>
        <end position="221"/>
    </location>
</feature>
<feature type="compositionally biased region" description="Basic and acidic residues" evidence="1">
    <location>
        <begin position="432"/>
        <end position="441"/>
    </location>
</feature>
<feature type="compositionally biased region" description="Low complexity" evidence="1">
    <location>
        <begin position="198"/>
        <end position="216"/>
    </location>
</feature>
<dbReference type="AlphaFoldDB" id="A0A8H6XHW3"/>
<feature type="region of interest" description="Disordered" evidence="1">
    <location>
        <begin position="237"/>
        <end position="350"/>
    </location>
</feature>
<dbReference type="EMBL" id="JACAZH010000028">
    <property type="protein sequence ID" value="KAF7340949.1"/>
    <property type="molecule type" value="Genomic_DNA"/>
</dbReference>
<feature type="region of interest" description="Disordered" evidence="1">
    <location>
        <begin position="607"/>
        <end position="639"/>
    </location>
</feature>
<dbReference type="GO" id="GO:0008157">
    <property type="term" value="F:protein phosphatase 1 binding"/>
    <property type="evidence" value="ECO:0007669"/>
    <property type="project" value="TreeGrafter"/>
</dbReference>
<evidence type="ECO:0000313" key="4">
    <source>
        <dbReference type="Proteomes" id="UP000623467"/>
    </source>
</evidence>
<feature type="compositionally biased region" description="Low complexity" evidence="1">
    <location>
        <begin position="607"/>
        <end position="624"/>
    </location>
</feature>
<feature type="compositionally biased region" description="Low complexity" evidence="1">
    <location>
        <begin position="698"/>
        <end position="707"/>
    </location>
</feature>
<dbReference type="InterPro" id="IPR038175">
    <property type="entry name" value="CBM21_dom_sf"/>
</dbReference>
<feature type="compositionally biased region" description="Pro residues" evidence="1">
    <location>
        <begin position="688"/>
        <end position="697"/>
    </location>
</feature>
<feature type="compositionally biased region" description="Low complexity" evidence="1">
    <location>
        <begin position="272"/>
        <end position="308"/>
    </location>
</feature>
<dbReference type="Pfam" id="PF03370">
    <property type="entry name" value="CBM_21"/>
    <property type="match status" value="1"/>
</dbReference>